<evidence type="ECO:0000256" key="1">
    <source>
        <dbReference type="PROSITE-ProRule" id="PRU00285"/>
    </source>
</evidence>
<comment type="similarity">
    <text evidence="1 2">Belongs to the small heat shock protein (HSP20) family.</text>
</comment>
<evidence type="ECO:0000313" key="4">
    <source>
        <dbReference type="EMBL" id="BDD87749.1"/>
    </source>
</evidence>
<sequence length="187" mass="21608">MDLKKIVPWNWFKNEDEEASTKPVRIDRPSEPVIGDFPPFHQLQRQMERLFEDFSRDFGRHGWPLGDTAQLMRSGFLKPSINIGGNEKEYSISVEIPGVEEKDVKVELRDNTLTISGEKRQEKEDKQKDFYRIERSYGSFRRVLTLPDDADQNGIKATFRKGVLQLTIPKTEVAATEVKKIDIKPGD</sequence>
<evidence type="ECO:0000259" key="3">
    <source>
        <dbReference type="PROSITE" id="PS01031"/>
    </source>
</evidence>
<dbReference type="Proteomes" id="UP000830055">
    <property type="component" value="Chromosome"/>
</dbReference>
<evidence type="ECO:0000256" key="2">
    <source>
        <dbReference type="RuleBase" id="RU003616"/>
    </source>
</evidence>
<dbReference type="PANTHER" id="PTHR11527">
    <property type="entry name" value="HEAT-SHOCK PROTEIN 20 FAMILY MEMBER"/>
    <property type="match status" value="1"/>
</dbReference>
<gene>
    <name evidence="4" type="ORF">DPPLL_21140</name>
</gene>
<name>A0ABM7WA01_9BACT</name>
<proteinExistence type="inferred from homology"/>
<dbReference type="EMBL" id="AP025516">
    <property type="protein sequence ID" value="BDD87749.1"/>
    <property type="molecule type" value="Genomic_DNA"/>
</dbReference>
<feature type="domain" description="SHSP" evidence="3">
    <location>
        <begin position="72"/>
        <end position="186"/>
    </location>
</feature>
<reference evidence="4 5" key="1">
    <citation type="submission" date="2022-01" db="EMBL/GenBank/DDBJ databases">
        <title>Desulfofustis limnae sp. nov., a novel mesophilic sulfate-reducing bacterium isolated from marsh soil.</title>
        <authorList>
            <person name="Watanabe M."/>
            <person name="Takahashi A."/>
            <person name="Kojima H."/>
            <person name="Fukui M."/>
        </authorList>
    </citation>
    <scope>NUCLEOTIDE SEQUENCE [LARGE SCALE GENOMIC DNA]</scope>
    <source>
        <strain evidence="4 5">PPLL</strain>
    </source>
</reference>
<protein>
    <submittedName>
        <fullName evidence="4">Heat-shock protein Hsp20</fullName>
    </submittedName>
</protein>
<dbReference type="InterPro" id="IPR002068">
    <property type="entry name" value="A-crystallin/Hsp20_dom"/>
</dbReference>
<dbReference type="CDD" id="cd06464">
    <property type="entry name" value="ACD_sHsps-like"/>
    <property type="match status" value="1"/>
</dbReference>
<dbReference type="Gene3D" id="2.60.40.790">
    <property type="match status" value="1"/>
</dbReference>
<dbReference type="PROSITE" id="PS01031">
    <property type="entry name" value="SHSP"/>
    <property type="match status" value="1"/>
</dbReference>
<organism evidence="4 5">
    <name type="scientific">Desulfofustis limnaeus</name>
    <dbReference type="NCBI Taxonomy" id="2740163"/>
    <lineage>
        <taxon>Bacteria</taxon>
        <taxon>Pseudomonadati</taxon>
        <taxon>Thermodesulfobacteriota</taxon>
        <taxon>Desulfobulbia</taxon>
        <taxon>Desulfobulbales</taxon>
        <taxon>Desulfocapsaceae</taxon>
        <taxon>Desulfofustis</taxon>
    </lineage>
</organism>
<keyword evidence="5" id="KW-1185">Reference proteome</keyword>
<accession>A0ABM7WA01</accession>
<dbReference type="RefSeq" id="WP_284151163.1">
    <property type="nucleotide sequence ID" value="NZ_AP025516.1"/>
</dbReference>
<dbReference type="SUPFAM" id="SSF49764">
    <property type="entry name" value="HSP20-like chaperones"/>
    <property type="match status" value="1"/>
</dbReference>
<dbReference type="Pfam" id="PF00011">
    <property type="entry name" value="HSP20"/>
    <property type="match status" value="1"/>
</dbReference>
<dbReference type="InterPro" id="IPR031107">
    <property type="entry name" value="Small_HSP"/>
</dbReference>
<evidence type="ECO:0000313" key="5">
    <source>
        <dbReference type="Proteomes" id="UP000830055"/>
    </source>
</evidence>
<dbReference type="InterPro" id="IPR008978">
    <property type="entry name" value="HSP20-like_chaperone"/>
</dbReference>